<organism evidence="1 2">
    <name type="scientific">Cylicostephanus goldi</name>
    <name type="common">Nematode worm</name>
    <dbReference type="NCBI Taxonomy" id="71465"/>
    <lineage>
        <taxon>Eukaryota</taxon>
        <taxon>Metazoa</taxon>
        <taxon>Ecdysozoa</taxon>
        <taxon>Nematoda</taxon>
        <taxon>Chromadorea</taxon>
        <taxon>Rhabditida</taxon>
        <taxon>Rhabditina</taxon>
        <taxon>Rhabditomorpha</taxon>
        <taxon>Strongyloidea</taxon>
        <taxon>Strongylidae</taxon>
        <taxon>Cylicostephanus</taxon>
    </lineage>
</organism>
<sequence>MIVSVEARDQLLKYLMAKRKALLDTQFIIYSDGSTDAKTFYAQLEDLMKSASDVEKQLIMANFILLQSLHTPKSEDLPLSQNFSATKAIQASWLLCDAISLLEETDGNIPHLNQFLGRKLAGLSGPVFFLSDGTRLPYFDVFTWEYDHMLNAASLKPSAIPCNESESQPCISYVG</sequence>
<gene>
    <name evidence="1" type="ORF">CGOC_LOCUS1544</name>
</gene>
<protein>
    <submittedName>
        <fullName evidence="1">Uncharacterized protein</fullName>
    </submittedName>
</protein>
<evidence type="ECO:0000313" key="1">
    <source>
        <dbReference type="EMBL" id="VDK49532.1"/>
    </source>
</evidence>
<name>A0A3P6QHW4_CYLGO</name>
<dbReference type="EMBL" id="UYRV01002935">
    <property type="protein sequence ID" value="VDK49532.1"/>
    <property type="molecule type" value="Genomic_DNA"/>
</dbReference>
<dbReference type="Proteomes" id="UP000271889">
    <property type="component" value="Unassembled WGS sequence"/>
</dbReference>
<keyword evidence="2" id="KW-1185">Reference proteome</keyword>
<dbReference type="AlphaFoldDB" id="A0A3P6QHW4"/>
<reference evidence="1 2" key="1">
    <citation type="submission" date="2018-11" db="EMBL/GenBank/DDBJ databases">
        <authorList>
            <consortium name="Pathogen Informatics"/>
        </authorList>
    </citation>
    <scope>NUCLEOTIDE SEQUENCE [LARGE SCALE GENOMIC DNA]</scope>
</reference>
<accession>A0A3P6QHW4</accession>
<proteinExistence type="predicted"/>
<dbReference type="OrthoDB" id="5862383at2759"/>
<evidence type="ECO:0000313" key="2">
    <source>
        <dbReference type="Proteomes" id="UP000271889"/>
    </source>
</evidence>